<protein>
    <submittedName>
        <fullName evidence="2">Uncharacterized protein</fullName>
    </submittedName>
</protein>
<gene>
    <name evidence="2" type="ORF">ACFOD3_07080</name>
</gene>
<feature type="compositionally biased region" description="Basic and acidic residues" evidence="1">
    <location>
        <begin position="51"/>
        <end position="64"/>
    </location>
</feature>
<organism evidence="2 3">
    <name type="scientific">Falsiroseomonas tokyonensis</name>
    <dbReference type="NCBI Taxonomy" id="430521"/>
    <lineage>
        <taxon>Bacteria</taxon>
        <taxon>Pseudomonadati</taxon>
        <taxon>Pseudomonadota</taxon>
        <taxon>Alphaproteobacteria</taxon>
        <taxon>Acetobacterales</taxon>
        <taxon>Roseomonadaceae</taxon>
        <taxon>Falsiroseomonas</taxon>
    </lineage>
</organism>
<sequence>MKLNSQPQPITDAEPETVVGGAGQPNQTGQDPDQGVVGFDYGTPTNDQGSDEEHTEIAPRHGWS</sequence>
<dbReference type="EMBL" id="JBHRSB010000002">
    <property type="protein sequence ID" value="MFC2999648.1"/>
    <property type="molecule type" value="Genomic_DNA"/>
</dbReference>
<comment type="caution">
    <text evidence="2">The sequence shown here is derived from an EMBL/GenBank/DDBJ whole genome shotgun (WGS) entry which is preliminary data.</text>
</comment>
<evidence type="ECO:0000256" key="1">
    <source>
        <dbReference type="SAM" id="MobiDB-lite"/>
    </source>
</evidence>
<dbReference type="Proteomes" id="UP001595420">
    <property type="component" value="Unassembled WGS sequence"/>
</dbReference>
<keyword evidence="3" id="KW-1185">Reference proteome</keyword>
<dbReference type="RefSeq" id="WP_216835743.1">
    <property type="nucleotide sequence ID" value="NZ_JAFNJS010000002.1"/>
</dbReference>
<reference evidence="3" key="1">
    <citation type="journal article" date="2019" name="Int. J. Syst. Evol. Microbiol.">
        <title>The Global Catalogue of Microorganisms (GCM) 10K type strain sequencing project: providing services to taxonomists for standard genome sequencing and annotation.</title>
        <authorList>
            <consortium name="The Broad Institute Genomics Platform"/>
            <consortium name="The Broad Institute Genome Sequencing Center for Infectious Disease"/>
            <person name="Wu L."/>
            <person name="Ma J."/>
        </authorList>
    </citation>
    <scope>NUCLEOTIDE SEQUENCE [LARGE SCALE GENOMIC DNA]</scope>
    <source>
        <strain evidence="3">CGMCC 1.16855</strain>
    </source>
</reference>
<evidence type="ECO:0000313" key="3">
    <source>
        <dbReference type="Proteomes" id="UP001595420"/>
    </source>
</evidence>
<accession>A0ABV7BQT8</accession>
<proteinExistence type="predicted"/>
<evidence type="ECO:0000313" key="2">
    <source>
        <dbReference type="EMBL" id="MFC2999648.1"/>
    </source>
</evidence>
<name>A0ABV7BQT8_9PROT</name>
<feature type="region of interest" description="Disordered" evidence="1">
    <location>
        <begin position="1"/>
        <end position="64"/>
    </location>
</feature>